<protein>
    <submittedName>
        <fullName evidence="2">Uncharacterized protein</fullName>
    </submittedName>
</protein>
<dbReference type="HOGENOM" id="CLU_2527286_0_0_1"/>
<dbReference type="EMBL" id="KB733486">
    <property type="protein sequence ID" value="ENH99432.1"/>
    <property type="molecule type" value="Genomic_DNA"/>
</dbReference>
<gene>
    <name evidence="2" type="ORF">COCC4DRAFT_34833</name>
</gene>
<evidence type="ECO:0000256" key="1">
    <source>
        <dbReference type="SAM" id="MobiDB-lite"/>
    </source>
</evidence>
<accession>N4WT75</accession>
<reference evidence="3" key="2">
    <citation type="journal article" date="2013" name="PLoS Genet.">
        <title>Comparative genome structure, secondary metabolite, and effector coding capacity across Cochliobolus pathogens.</title>
        <authorList>
            <person name="Condon B.J."/>
            <person name="Leng Y."/>
            <person name="Wu D."/>
            <person name="Bushley K.E."/>
            <person name="Ohm R.A."/>
            <person name="Otillar R."/>
            <person name="Martin J."/>
            <person name="Schackwitz W."/>
            <person name="Grimwood J."/>
            <person name="MohdZainudin N."/>
            <person name="Xue C."/>
            <person name="Wang R."/>
            <person name="Manning V.A."/>
            <person name="Dhillon B."/>
            <person name="Tu Z.J."/>
            <person name="Steffenson B.J."/>
            <person name="Salamov A."/>
            <person name="Sun H."/>
            <person name="Lowry S."/>
            <person name="LaButti K."/>
            <person name="Han J."/>
            <person name="Copeland A."/>
            <person name="Lindquist E."/>
            <person name="Barry K."/>
            <person name="Schmutz J."/>
            <person name="Baker S.E."/>
            <person name="Ciuffetti L.M."/>
            <person name="Grigoriev I.V."/>
            <person name="Zhong S."/>
            <person name="Turgeon B.G."/>
        </authorList>
    </citation>
    <scope>NUCLEOTIDE SEQUENCE [LARGE SCALE GENOMIC DNA]</scope>
    <source>
        <strain evidence="3">C4 / ATCC 48331 / race T</strain>
    </source>
</reference>
<dbReference type="AlphaFoldDB" id="N4WT75"/>
<reference evidence="2 3" key="1">
    <citation type="journal article" date="2012" name="PLoS Pathog.">
        <title>Diverse lifestyles and strategies of plant pathogenesis encoded in the genomes of eighteen Dothideomycetes fungi.</title>
        <authorList>
            <person name="Ohm R.A."/>
            <person name="Feau N."/>
            <person name="Henrissat B."/>
            <person name="Schoch C.L."/>
            <person name="Horwitz B.A."/>
            <person name="Barry K.W."/>
            <person name="Condon B.J."/>
            <person name="Copeland A.C."/>
            <person name="Dhillon B."/>
            <person name="Glaser F."/>
            <person name="Hesse C.N."/>
            <person name="Kosti I."/>
            <person name="LaButti K."/>
            <person name="Lindquist E.A."/>
            <person name="Lucas S."/>
            <person name="Salamov A.A."/>
            <person name="Bradshaw R.E."/>
            <person name="Ciuffetti L."/>
            <person name="Hamelin R.C."/>
            <person name="Kema G.H.J."/>
            <person name="Lawrence C."/>
            <person name="Scott J.A."/>
            <person name="Spatafora J.W."/>
            <person name="Turgeon B.G."/>
            <person name="de Wit P.J.G.M."/>
            <person name="Zhong S."/>
            <person name="Goodwin S.B."/>
            <person name="Grigoriev I.V."/>
        </authorList>
    </citation>
    <scope>NUCLEOTIDE SEQUENCE [LARGE SCALE GENOMIC DNA]</scope>
    <source>
        <strain evidence="3">C4 / ATCC 48331 / race T</strain>
    </source>
</reference>
<feature type="compositionally biased region" description="Acidic residues" evidence="1">
    <location>
        <begin position="39"/>
        <end position="64"/>
    </location>
</feature>
<name>N4WT75_COCH4</name>
<keyword evidence="3" id="KW-1185">Reference proteome</keyword>
<feature type="region of interest" description="Disordered" evidence="1">
    <location>
        <begin position="39"/>
        <end position="68"/>
    </location>
</feature>
<evidence type="ECO:0000313" key="2">
    <source>
        <dbReference type="EMBL" id="ENH99432.1"/>
    </source>
</evidence>
<sequence length="84" mass="9540">MISEDSEDYSHVKSCHVTGAEEPIAELLESFQNLDTINEIEDDDGDSDWEDVESDDEYSDEDSEGSCTYWEVEDEASFIVFGED</sequence>
<evidence type="ECO:0000313" key="3">
    <source>
        <dbReference type="Proteomes" id="UP000012338"/>
    </source>
</evidence>
<organism evidence="2 3">
    <name type="scientific">Cochliobolus heterostrophus (strain C4 / ATCC 48331 / race T)</name>
    <name type="common">Southern corn leaf blight fungus</name>
    <name type="synonym">Bipolaris maydis</name>
    <dbReference type="NCBI Taxonomy" id="665024"/>
    <lineage>
        <taxon>Eukaryota</taxon>
        <taxon>Fungi</taxon>
        <taxon>Dikarya</taxon>
        <taxon>Ascomycota</taxon>
        <taxon>Pezizomycotina</taxon>
        <taxon>Dothideomycetes</taxon>
        <taxon>Pleosporomycetidae</taxon>
        <taxon>Pleosporales</taxon>
        <taxon>Pleosporineae</taxon>
        <taxon>Pleosporaceae</taxon>
        <taxon>Bipolaris</taxon>
    </lineage>
</organism>
<dbReference type="Proteomes" id="UP000012338">
    <property type="component" value="Unassembled WGS sequence"/>
</dbReference>
<proteinExistence type="predicted"/>